<sequence length="366" mass="41389">MEPSSCGSELPRRRLRDLAEKAGFNVASLAAMIEVNEATLYRVWLSETWDQEIESINLKRLLSVIPGATEYYAASVFRERSAQVVQLFQKSGFALNMDELDRALAGGITPQYLLNSLESVYHVLRGDQDRAIKHLQAAWGLKQSRALDVACGNNPNFDILKDRTELQAAMRDVLSKLLARRGYSFPRTLAEVNLAHQLGKASGDVAEQADAKVRKNSREEKYGFMLRGSYMGALRQADDLDLARRYKARVERSGIVKVVESWAFPTWTGDYPVRSTFELPSEVRLTHTATEVIHEVREYNDAYVWYLVTTFIPLALETIDPKFGNQLRNLADALDVRAEATSMKELAEEARQLSKQIRRTSEGHND</sequence>
<protein>
    <submittedName>
        <fullName evidence="2">Uncharacterized protein</fullName>
    </submittedName>
</protein>
<accession>A0ABU2NB06</accession>
<feature type="coiled-coil region" evidence="1">
    <location>
        <begin position="336"/>
        <end position="363"/>
    </location>
</feature>
<dbReference type="RefSeq" id="WP_311557267.1">
    <property type="nucleotide sequence ID" value="NZ_JAVREJ010000011.1"/>
</dbReference>
<gene>
    <name evidence="2" type="ORF">RM445_16420</name>
</gene>
<evidence type="ECO:0000313" key="2">
    <source>
        <dbReference type="EMBL" id="MDT0351116.1"/>
    </source>
</evidence>
<evidence type="ECO:0000313" key="3">
    <source>
        <dbReference type="Proteomes" id="UP001183202"/>
    </source>
</evidence>
<proteinExistence type="predicted"/>
<comment type="caution">
    <text evidence="2">The sequence shown here is derived from an EMBL/GenBank/DDBJ whole genome shotgun (WGS) entry which is preliminary data.</text>
</comment>
<keyword evidence="1" id="KW-0175">Coiled coil</keyword>
<evidence type="ECO:0000256" key="1">
    <source>
        <dbReference type="SAM" id="Coils"/>
    </source>
</evidence>
<name>A0ABU2NB06_9PSEU</name>
<reference evidence="3" key="1">
    <citation type="submission" date="2023-07" db="EMBL/GenBank/DDBJ databases">
        <title>30 novel species of actinomycetes from the DSMZ collection.</title>
        <authorList>
            <person name="Nouioui I."/>
        </authorList>
    </citation>
    <scope>NUCLEOTIDE SEQUENCE [LARGE SCALE GENOMIC DNA]</scope>
    <source>
        <strain evidence="3">DSM 45834</strain>
    </source>
</reference>
<keyword evidence="3" id="KW-1185">Reference proteome</keyword>
<dbReference type="EMBL" id="JAVREJ010000011">
    <property type="protein sequence ID" value="MDT0351116.1"/>
    <property type="molecule type" value="Genomic_DNA"/>
</dbReference>
<dbReference type="Proteomes" id="UP001183202">
    <property type="component" value="Unassembled WGS sequence"/>
</dbReference>
<organism evidence="2 3">
    <name type="scientific">Pseudonocardia charpentierae</name>
    <dbReference type="NCBI Taxonomy" id="3075545"/>
    <lineage>
        <taxon>Bacteria</taxon>
        <taxon>Bacillati</taxon>
        <taxon>Actinomycetota</taxon>
        <taxon>Actinomycetes</taxon>
        <taxon>Pseudonocardiales</taxon>
        <taxon>Pseudonocardiaceae</taxon>
        <taxon>Pseudonocardia</taxon>
    </lineage>
</organism>